<dbReference type="SMART" id="SM00257">
    <property type="entry name" value="LysM"/>
    <property type="match status" value="2"/>
</dbReference>
<dbReference type="Gene3D" id="3.10.350.10">
    <property type="entry name" value="LysM domain"/>
    <property type="match status" value="2"/>
</dbReference>
<dbReference type="InterPro" id="IPR018392">
    <property type="entry name" value="LysM"/>
</dbReference>
<sequence>MQIKRILIKFSAGTLRGLTGLGGILAVRLGFLGRAFQGVNRFCFGHVFFPVYRAIFILRFKARGIYAPAKSKVFFFLSKSYLVHILIVFVGLGIVLNNLMAQDLREENFGEQTIIYAIVSREEIEELTEELPDFSAGEKILSYLGQGAILGPKPVSGTVGGIDIGLDFSTIIEGGAAVTKPGIISPFNPADVEQPVESARQGITVYTVQAGENLYAIAGKFNVSIETILWQNGLTARSVIRPGDKLEILPASGVVHKVVKNETVGSIAKKYKVDESAIIAANNLFDGHDIKIAQQLVIPGGRKIVPYVAPKAKNNVPQVSSITKLFIPPTGLISDSGLLWPAGVRRISQYFSWRHTGVDIAGPVGTPEYAAESGTVIFAGWATGYGNSILIDHGNGMRTRYGHASKLYVEKGDEVVKGQTIMAMGSTGWSTGPHLHFEVIVNGVKKNPLSYVK</sequence>
<dbReference type="InterPro" id="IPR016047">
    <property type="entry name" value="M23ase_b-sheet_dom"/>
</dbReference>
<evidence type="ECO:0000256" key="1">
    <source>
        <dbReference type="SAM" id="Phobius"/>
    </source>
</evidence>
<dbReference type="EMBL" id="MFGM01000025">
    <property type="protein sequence ID" value="OGF37116.1"/>
    <property type="molecule type" value="Genomic_DNA"/>
</dbReference>
<dbReference type="Pfam" id="PF01551">
    <property type="entry name" value="Peptidase_M23"/>
    <property type="match status" value="1"/>
</dbReference>
<dbReference type="InterPro" id="IPR036779">
    <property type="entry name" value="LysM_dom_sf"/>
</dbReference>
<protein>
    <recommendedName>
        <fullName evidence="2">LysM domain-containing protein</fullName>
    </recommendedName>
</protein>
<evidence type="ECO:0000313" key="4">
    <source>
        <dbReference type="Proteomes" id="UP000178656"/>
    </source>
</evidence>
<proteinExistence type="predicted"/>
<gene>
    <name evidence="3" type="ORF">A2482_00145</name>
</gene>
<evidence type="ECO:0000313" key="3">
    <source>
        <dbReference type="EMBL" id="OGF37116.1"/>
    </source>
</evidence>
<feature type="transmembrane region" description="Helical" evidence="1">
    <location>
        <begin position="39"/>
        <end position="60"/>
    </location>
</feature>
<comment type="caution">
    <text evidence="3">The sequence shown here is derived from an EMBL/GenBank/DDBJ whole genome shotgun (WGS) entry which is preliminary data.</text>
</comment>
<dbReference type="PANTHER" id="PTHR21666">
    <property type="entry name" value="PEPTIDASE-RELATED"/>
    <property type="match status" value="1"/>
</dbReference>
<dbReference type="SUPFAM" id="SSF51261">
    <property type="entry name" value="Duplicated hybrid motif"/>
    <property type="match status" value="1"/>
</dbReference>
<dbReference type="Proteomes" id="UP000178656">
    <property type="component" value="Unassembled WGS sequence"/>
</dbReference>
<dbReference type="CDD" id="cd12797">
    <property type="entry name" value="M23_peptidase"/>
    <property type="match status" value="1"/>
</dbReference>
<accession>A0A1F5TEI1</accession>
<dbReference type="PROSITE" id="PS51782">
    <property type="entry name" value="LYSM"/>
    <property type="match status" value="2"/>
</dbReference>
<dbReference type="InterPro" id="IPR011055">
    <property type="entry name" value="Dup_hybrid_motif"/>
</dbReference>
<dbReference type="InterPro" id="IPR050570">
    <property type="entry name" value="Cell_wall_metabolism_enzyme"/>
</dbReference>
<dbReference type="Gene3D" id="2.70.70.10">
    <property type="entry name" value="Glucose Permease (Domain IIA)"/>
    <property type="match status" value="1"/>
</dbReference>
<keyword evidence="1" id="KW-1133">Transmembrane helix</keyword>
<keyword evidence="1" id="KW-0472">Membrane</keyword>
<feature type="domain" description="LysM" evidence="2">
    <location>
        <begin position="204"/>
        <end position="248"/>
    </location>
</feature>
<organism evidence="3 4">
    <name type="scientific">Candidatus Falkowbacteria bacterium RIFOXYC2_FULL_48_21</name>
    <dbReference type="NCBI Taxonomy" id="1798005"/>
    <lineage>
        <taxon>Bacteria</taxon>
        <taxon>Candidatus Falkowiibacteriota</taxon>
    </lineage>
</organism>
<feature type="transmembrane region" description="Helical" evidence="1">
    <location>
        <begin position="81"/>
        <end position="100"/>
    </location>
</feature>
<feature type="transmembrane region" description="Helical" evidence="1">
    <location>
        <begin position="12"/>
        <end position="33"/>
    </location>
</feature>
<keyword evidence="1" id="KW-0812">Transmembrane</keyword>
<evidence type="ECO:0000259" key="2">
    <source>
        <dbReference type="PROSITE" id="PS51782"/>
    </source>
</evidence>
<dbReference type="Pfam" id="PF01476">
    <property type="entry name" value="LysM"/>
    <property type="match status" value="2"/>
</dbReference>
<reference evidence="3 4" key="1">
    <citation type="journal article" date="2016" name="Nat. Commun.">
        <title>Thousands of microbial genomes shed light on interconnected biogeochemical processes in an aquifer system.</title>
        <authorList>
            <person name="Anantharaman K."/>
            <person name="Brown C.T."/>
            <person name="Hug L.A."/>
            <person name="Sharon I."/>
            <person name="Castelle C.J."/>
            <person name="Probst A.J."/>
            <person name="Thomas B.C."/>
            <person name="Singh A."/>
            <person name="Wilkins M.J."/>
            <person name="Karaoz U."/>
            <person name="Brodie E.L."/>
            <person name="Williams K.H."/>
            <person name="Hubbard S.S."/>
            <person name="Banfield J.F."/>
        </authorList>
    </citation>
    <scope>NUCLEOTIDE SEQUENCE [LARGE SCALE GENOMIC DNA]</scope>
</reference>
<dbReference type="PANTHER" id="PTHR21666:SF270">
    <property type="entry name" value="MUREIN HYDROLASE ACTIVATOR ENVC"/>
    <property type="match status" value="1"/>
</dbReference>
<dbReference type="AlphaFoldDB" id="A0A1F5TEI1"/>
<dbReference type="CDD" id="cd00118">
    <property type="entry name" value="LysM"/>
    <property type="match status" value="2"/>
</dbReference>
<feature type="domain" description="LysM" evidence="2">
    <location>
        <begin position="254"/>
        <end position="298"/>
    </location>
</feature>
<name>A0A1F5TEI1_9BACT</name>
<dbReference type="GO" id="GO:0004222">
    <property type="term" value="F:metalloendopeptidase activity"/>
    <property type="evidence" value="ECO:0007669"/>
    <property type="project" value="TreeGrafter"/>
</dbReference>
<dbReference type="SUPFAM" id="SSF54106">
    <property type="entry name" value="LysM domain"/>
    <property type="match status" value="2"/>
</dbReference>